<evidence type="ECO:0000313" key="2">
    <source>
        <dbReference type="Proteomes" id="UP000309618"/>
    </source>
</evidence>
<proteinExistence type="predicted"/>
<dbReference type="AlphaFoldDB" id="A0A4S5CHI8"/>
<organism evidence="1 2">
    <name type="scientific">Aeromonas veronii</name>
    <dbReference type="NCBI Taxonomy" id="654"/>
    <lineage>
        <taxon>Bacteria</taxon>
        <taxon>Pseudomonadati</taxon>
        <taxon>Pseudomonadota</taxon>
        <taxon>Gammaproteobacteria</taxon>
        <taxon>Aeromonadales</taxon>
        <taxon>Aeromonadaceae</taxon>
        <taxon>Aeromonas</taxon>
    </lineage>
</organism>
<reference evidence="1 2" key="1">
    <citation type="submission" date="2019-04" db="EMBL/GenBank/DDBJ databases">
        <title>Comparative genomics of Aeromonas veronii strains pathogenic to fish.</title>
        <authorList>
            <person name="Cascarano M.C."/>
            <person name="Smyrli M."/>
            <person name="Katharios P."/>
        </authorList>
    </citation>
    <scope>NUCLEOTIDE SEQUENCE [LARGE SCALE GENOMIC DNA]</scope>
    <source>
        <strain evidence="1 2">XU1</strain>
    </source>
</reference>
<evidence type="ECO:0000313" key="1">
    <source>
        <dbReference type="EMBL" id="THJ43705.1"/>
    </source>
</evidence>
<accession>A0A4S5CHI8</accession>
<comment type="caution">
    <text evidence="1">The sequence shown here is derived from an EMBL/GenBank/DDBJ whole genome shotgun (WGS) entry which is preliminary data.</text>
</comment>
<dbReference type="EMBL" id="SSUX01000011">
    <property type="protein sequence ID" value="THJ43705.1"/>
    <property type="molecule type" value="Genomic_DNA"/>
</dbReference>
<dbReference type="RefSeq" id="WP_136502144.1">
    <property type="nucleotide sequence ID" value="NZ_SSUX01000011.1"/>
</dbReference>
<protein>
    <submittedName>
        <fullName evidence="1">Uncharacterized protein</fullName>
    </submittedName>
</protein>
<sequence length="322" mass="36457">MSGWDGFIEGAESMRPHVQNAHLSQLSAQYNRLSADLVAWQEHVNNLAGQVNEKHGMYTGLASVDRSMHCESASLEENAKAKIIKMCALMCQQSFQHFTRTRDAQNRITIDMIREYNLKAILAFFLAHREVLSSHNRVLFSRHLMQANGIDIEQIKSLDPESLINKSSRVLNVTSRLFSVNDDGCIEEAAVYANKLGESLLESTKLNTLRYLANQGFSDGFYSKDSQIWPNVRVIQEIASTFNFFKNIEPQDMAGFKGVYPIADIGVDANNCNFFNYETGMLKPNDDNFFQAVMSHMLMHIGSDGCVKMPQGSEYRMLMRKV</sequence>
<gene>
    <name evidence="1" type="ORF">E8Q35_15485</name>
</gene>
<dbReference type="Proteomes" id="UP000309618">
    <property type="component" value="Unassembled WGS sequence"/>
</dbReference>
<name>A0A4S5CHI8_AERVE</name>